<comment type="subcellular location">
    <subcellularLocation>
        <location evidence="1">Membrane</location>
    </subcellularLocation>
</comment>
<evidence type="ECO:0000256" key="5">
    <source>
        <dbReference type="ARBA" id="ARBA00023136"/>
    </source>
</evidence>
<protein>
    <submittedName>
        <fullName evidence="7">Plasma membrane proteolipid 3</fullName>
    </submittedName>
</protein>
<comment type="similarity">
    <text evidence="2">Belongs to the UPF0057 (PMP3) family.</text>
</comment>
<dbReference type="PANTHER" id="PTHR21659">
    <property type="entry name" value="HYDROPHOBIC PROTEIN RCI2 LOW TEMPERATURE AND SALT RESPONSIVE PROTEIN LTI6 -RELATED"/>
    <property type="match status" value="1"/>
</dbReference>
<dbReference type="PANTHER" id="PTHR21659:SF42">
    <property type="entry name" value="UPF0057 MEMBRANE PROTEIN ZK632.10-RELATED"/>
    <property type="match status" value="1"/>
</dbReference>
<evidence type="ECO:0000256" key="2">
    <source>
        <dbReference type="ARBA" id="ARBA00009530"/>
    </source>
</evidence>
<dbReference type="InterPro" id="IPR000612">
    <property type="entry name" value="PMP3"/>
</dbReference>
<evidence type="ECO:0000313" key="8">
    <source>
        <dbReference type="Proteomes" id="UP000092993"/>
    </source>
</evidence>
<evidence type="ECO:0000313" key="7">
    <source>
        <dbReference type="EMBL" id="OBZ75339.1"/>
    </source>
</evidence>
<dbReference type="Pfam" id="PF01679">
    <property type="entry name" value="Pmp3"/>
    <property type="match status" value="1"/>
</dbReference>
<accession>A0A1C7MFV8</accession>
<evidence type="ECO:0000256" key="1">
    <source>
        <dbReference type="ARBA" id="ARBA00004370"/>
    </source>
</evidence>
<feature type="transmembrane region" description="Helical" evidence="6">
    <location>
        <begin position="39"/>
        <end position="56"/>
    </location>
</feature>
<keyword evidence="5 6" id="KW-0472">Membrane</keyword>
<dbReference type="STRING" id="5627.A0A1C7MFV8"/>
<evidence type="ECO:0000256" key="6">
    <source>
        <dbReference type="SAM" id="Phobius"/>
    </source>
</evidence>
<dbReference type="GO" id="GO:0016020">
    <property type="term" value="C:membrane"/>
    <property type="evidence" value="ECO:0007669"/>
    <property type="project" value="UniProtKB-SubCell"/>
</dbReference>
<sequence>SSKFALTLLPTCLSPALIFASFAIILPPVGVFLERGCGADFLINIVLTCLGYMYAFNHTRFLCHSLTLVFLAPVPESSMPCTSFSSTKLRLAERPTSPPRHHDFRTIVVVFSPSL</sequence>
<dbReference type="OrthoDB" id="2802411at2759"/>
<name>A0A1C7MFV8_GRIFR</name>
<comment type="caution">
    <text evidence="7">The sequence shown here is derived from an EMBL/GenBank/DDBJ whole genome shotgun (WGS) entry which is preliminary data.</text>
</comment>
<gene>
    <name evidence="7" type="primary">pmp3_1</name>
    <name evidence="7" type="ORF">A0H81_04164</name>
</gene>
<feature type="non-terminal residue" evidence="7">
    <location>
        <position position="1"/>
    </location>
</feature>
<evidence type="ECO:0000256" key="4">
    <source>
        <dbReference type="ARBA" id="ARBA00022989"/>
    </source>
</evidence>
<dbReference type="AlphaFoldDB" id="A0A1C7MFV8"/>
<keyword evidence="3 6" id="KW-0812">Transmembrane</keyword>
<dbReference type="EMBL" id="LUGG01000004">
    <property type="protein sequence ID" value="OBZ75339.1"/>
    <property type="molecule type" value="Genomic_DNA"/>
</dbReference>
<keyword evidence="4 6" id="KW-1133">Transmembrane helix</keyword>
<dbReference type="Proteomes" id="UP000092993">
    <property type="component" value="Unassembled WGS sequence"/>
</dbReference>
<proteinExistence type="inferred from homology"/>
<reference evidence="7 8" key="1">
    <citation type="submission" date="2016-03" db="EMBL/GenBank/DDBJ databases">
        <title>Whole genome sequencing of Grifola frondosa 9006-11.</title>
        <authorList>
            <person name="Min B."/>
            <person name="Park H."/>
            <person name="Kim J.-G."/>
            <person name="Cho H."/>
            <person name="Oh Y.-L."/>
            <person name="Kong W.-S."/>
            <person name="Choi I.-G."/>
        </authorList>
    </citation>
    <scope>NUCLEOTIDE SEQUENCE [LARGE SCALE GENOMIC DNA]</scope>
    <source>
        <strain evidence="7 8">9006-11</strain>
    </source>
</reference>
<organism evidence="7 8">
    <name type="scientific">Grifola frondosa</name>
    <name type="common">Maitake</name>
    <name type="synonym">Polyporus frondosus</name>
    <dbReference type="NCBI Taxonomy" id="5627"/>
    <lineage>
        <taxon>Eukaryota</taxon>
        <taxon>Fungi</taxon>
        <taxon>Dikarya</taxon>
        <taxon>Basidiomycota</taxon>
        <taxon>Agaricomycotina</taxon>
        <taxon>Agaricomycetes</taxon>
        <taxon>Polyporales</taxon>
        <taxon>Grifolaceae</taxon>
        <taxon>Grifola</taxon>
    </lineage>
</organism>
<feature type="non-terminal residue" evidence="7">
    <location>
        <position position="115"/>
    </location>
</feature>
<keyword evidence="8" id="KW-1185">Reference proteome</keyword>
<evidence type="ECO:0000256" key="3">
    <source>
        <dbReference type="ARBA" id="ARBA00022692"/>
    </source>
</evidence>